<dbReference type="GO" id="GO:0015577">
    <property type="term" value="F:galactitol transmembrane transporter activity"/>
    <property type="evidence" value="ECO:0007669"/>
    <property type="project" value="InterPro"/>
</dbReference>
<feature type="transmembrane region" description="Helical" evidence="9">
    <location>
        <begin position="305"/>
        <end position="323"/>
    </location>
</feature>
<feature type="transmembrane region" description="Helical" evidence="9">
    <location>
        <begin position="130"/>
        <end position="156"/>
    </location>
</feature>
<dbReference type="PANTHER" id="PTHR37324">
    <property type="entry name" value="PTS SYSTEM GALACTITOL-SPECIFIC EIIC COMPONENT"/>
    <property type="match status" value="1"/>
</dbReference>
<dbReference type="OrthoDB" id="9787936at2"/>
<comment type="subcellular location">
    <subcellularLocation>
        <location evidence="1">Cell membrane</location>
        <topology evidence="1">Multi-pass membrane protein</topology>
    </subcellularLocation>
</comment>
<evidence type="ECO:0000256" key="9">
    <source>
        <dbReference type="SAM" id="Phobius"/>
    </source>
</evidence>
<proteinExistence type="predicted"/>
<dbReference type="GO" id="GO:0005886">
    <property type="term" value="C:plasma membrane"/>
    <property type="evidence" value="ECO:0007669"/>
    <property type="project" value="UniProtKB-SubCell"/>
</dbReference>
<keyword evidence="5" id="KW-0598">Phosphotransferase system</keyword>
<name>A0A419SZ36_9FIRM</name>
<dbReference type="AlphaFoldDB" id="A0A419SZ36"/>
<dbReference type="GO" id="GO:0009401">
    <property type="term" value="P:phosphoenolpyruvate-dependent sugar phosphotransferase system"/>
    <property type="evidence" value="ECO:0007669"/>
    <property type="project" value="UniProtKB-KW"/>
</dbReference>
<feature type="transmembrane region" description="Helical" evidence="9">
    <location>
        <begin position="217"/>
        <end position="238"/>
    </location>
</feature>
<evidence type="ECO:0000256" key="1">
    <source>
        <dbReference type="ARBA" id="ARBA00004651"/>
    </source>
</evidence>
<dbReference type="RefSeq" id="WP_120169946.1">
    <property type="nucleotide sequence ID" value="NZ_MCIB01000034.1"/>
</dbReference>
<dbReference type="Pfam" id="PF03611">
    <property type="entry name" value="EIIC-GAT"/>
    <property type="match status" value="1"/>
</dbReference>
<evidence type="ECO:0000256" key="7">
    <source>
        <dbReference type="ARBA" id="ARBA00022989"/>
    </source>
</evidence>
<evidence type="ECO:0000256" key="3">
    <source>
        <dbReference type="ARBA" id="ARBA00022475"/>
    </source>
</evidence>
<dbReference type="InterPro" id="IPR013853">
    <property type="entry name" value="EIIC-GAT"/>
</dbReference>
<feature type="transmembrane region" description="Helical" evidence="9">
    <location>
        <begin position="354"/>
        <end position="376"/>
    </location>
</feature>
<gene>
    <name evidence="11" type="ORF">BET03_04060</name>
</gene>
<feature type="transmembrane region" description="Helical" evidence="9">
    <location>
        <begin position="176"/>
        <end position="197"/>
    </location>
</feature>
<keyword evidence="6 9" id="KW-0812">Transmembrane</keyword>
<evidence type="ECO:0000256" key="4">
    <source>
        <dbReference type="ARBA" id="ARBA00022597"/>
    </source>
</evidence>
<dbReference type="InterPro" id="IPR013014">
    <property type="entry name" value="PTS_EIIC_2"/>
</dbReference>
<comment type="caution">
    <text evidence="11">The sequence shown here is derived from an EMBL/GenBank/DDBJ whole genome shotgun (WGS) entry which is preliminary data.</text>
</comment>
<evidence type="ECO:0000313" key="11">
    <source>
        <dbReference type="EMBL" id="RKD30520.1"/>
    </source>
</evidence>
<keyword evidence="7 9" id="KW-1133">Transmembrane helix</keyword>
<feature type="transmembrane region" description="Helical" evidence="9">
    <location>
        <begin position="329"/>
        <end position="347"/>
    </location>
</feature>
<keyword evidence="8 9" id="KW-0472">Membrane</keyword>
<evidence type="ECO:0000259" key="10">
    <source>
        <dbReference type="PROSITE" id="PS51104"/>
    </source>
</evidence>
<dbReference type="InterPro" id="IPR004703">
    <property type="entry name" value="PTS_sugar-sp_permease"/>
</dbReference>
<evidence type="ECO:0000256" key="5">
    <source>
        <dbReference type="ARBA" id="ARBA00022683"/>
    </source>
</evidence>
<reference evidence="11 12" key="1">
    <citation type="submission" date="2016-08" db="EMBL/GenBank/DDBJ databases">
        <title>Novel Firmicutes and Novel Genomes.</title>
        <authorList>
            <person name="Poppleton D.I."/>
            <person name="Gribaldo S."/>
        </authorList>
    </citation>
    <scope>NUCLEOTIDE SEQUENCE [LARGE SCALE GENOMIC DNA]</scope>
    <source>
        <strain evidence="11 12">CTT3</strain>
    </source>
</reference>
<protein>
    <submittedName>
        <fullName evidence="11">PTS galactitol transporter subunit IIC</fullName>
    </submittedName>
</protein>
<keyword evidence="12" id="KW-1185">Reference proteome</keyword>
<dbReference type="Proteomes" id="UP000284177">
    <property type="component" value="Unassembled WGS sequence"/>
</dbReference>
<evidence type="ECO:0000256" key="6">
    <source>
        <dbReference type="ARBA" id="ARBA00022692"/>
    </source>
</evidence>
<feature type="transmembrane region" description="Helical" evidence="9">
    <location>
        <begin position="41"/>
        <end position="61"/>
    </location>
</feature>
<dbReference type="EMBL" id="MCIB01000034">
    <property type="protein sequence ID" value="RKD30520.1"/>
    <property type="molecule type" value="Genomic_DNA"/>
</dbReference>
<keyword evidence="2" id="KW-0813">Transport</keyword>
<accession>A0A419SZ36</accession>
<dbReference type="PROSITE" id="PS51104">
    <property type="entry name" value="PTS_EIIC_TYPE_2"/>
    <property type="match status" value="1"/>
</dbReference>
<dbReference type="PIRSF" id="PIRSF006304">
    <property type="entry name" value="GatC"/>
    <property type="match status" value="1"/>
</dbReference>
<feature type="transmembrane region" description="Helical" evidence="9">
    <location>
        <begin position="250"/>
        <end position="273"/>
    </location>
</feature>
<sequence>MLKSIINYILDLGPAVFLPALMIIIGLIIRMKFRKAFTSALTLGVAFLGMSVVLDFMFSAIGPASEAFVKNTGLQLKAIDLGWTPLAAIAWAWPYAFLIFPIQIAINLIMLAFGWTNCLNVDMWNVWNKILTAVLVAGVTGSLPAAFIVAGIQVIFELKNADITQKQVYQITRIPGIALPHSMSMFAVVLAPLNRLLDFIPGLKNADVDAAKLKEKIGIFGENHVMGFIIGILIALFAKYDFKQTLTLGVQAATALTLFPMVAKLFMQALAPISDAAGEFMKKRFPGREFYIGLDWPFLAGQPELWVAAIILVPFILLMAVILPGNAVLPFGGIINICFVVPALIVTGKNLVRMVILGVITTPVFLYIATTFAPIITDLGKKVGTVEIPANQLITWNGMEMPVFRWVFSQGADIINGNFLGFAILVGWLAIYVWYYKHMKKREEIAEKELSANA</sequence>
<feature type="transmembrane region" description="Helical" evidence="9">
    <location>
        <begin position="414"/>
        <end position="435"/>
    </location>
</feature>
<evidence type="ECO:0000256" key="8">
    <source>
        <dbReference type="ARBA" id="ARBA00023136"/>
    </source>
</evidence>
<feature type="transmembrane region" description="Helical" evidence="9">
    <location>
        <begin position="92"/>
        <end position="118"/>
    </location>
</feature>
<evidence type="ECO:0000256" key="2">
    <source>
        <dbReference type="ARBA" id="ARBA00022448"/>
    </source>
</evidence>
<keyword evidence="4" id="KW-0762">Sugar transport</keyword>
<feature type="domain" description="PTS EIIC type-2" evidence="10">
    <location>
        <begin position="6"/>
        <end position="438"/>
    </location>
</feature>
<dbReference type="PANTHER" id="PTHR37324:SF2">
    <property type="entry name" value="PTS SYSTEM GALACTITOL-SPECIFIC EIIC COMPONENT"/>
    <property type="match status" value="1"/>
</dbReference>
<organism evidence="11 12">
    <name type="scientific">Thermohalobacter berrensis</name>
    <dbReference type="NCBI Taxonomy" id="99594"/>
    <lineage>
        <taxon>Bacteria</taxon>
        <taxon>Bacillati</taxon>
        <taxon>Bacillota</taxon>
        <taxon>Tissierellia</taxon>
        <taxon>Tissierellales</taxon>
        <taxon>Thermohalobacteraceae</taxon>
        <taxon>Thermohalobacter</taxon>
    </lineage>
</organism>
<evidence type="ECO:0000313" key="12">
    <source>
        <dbReference type="Proteomes" id="UP000284177"/>
    </source>
</evidence>
<keyword evidence="3" id="KW-1003">Cell membrane</keyword>
<feature type="transmembrane region" description="Helical" evidence="9">
    <location>
        <begin position="6"/>
        <end position="29"/>
    </location>
</feature>